<accession>A0A0E0B8M1</accession>
<keyword evidence="3" id="KW-1185">Reference proteome</keyword>
<protein>
    <submittedName>
        <fullName evidence="2">Uncharacterized protein</fullName>
    </submittedName>
</protein>
<dbReference type="AlphaFoldDB" id="A0A0E0B8M1"/>
<feature type="compositionally biased region" description="Gly residues" evidence="1">
    <location>
        <begin position="57"/>
        <end position="66"/>
    </location>
</feature>
<evidence type="ECO:0000313" key="3">
    <source>
        <dbReference type="Proteomes" id="UP000026961"/>
    </source>
</evidence>
<proteinExistence type="predicted"/>
<sequence>MKCTLSQSNLTNKQLHDHSDEKKAVKLLQRSMPHAGAGAGSGAQMAGDGSVAVEDGWVGGRGGGQGRRMWSKGRQAASTADCFQRPRCRPRCAPAVSPALGPSRTASHVSPRHLR</sequence>
<feature type="region of interest" description="Disordered" evidence="1">
    <location>
        <begin position="1"/>
        <end position="81"/>
    </location>
</feature>
<reference evidence="2" key="2">
    <citation type="submission" date="2018-05" db="EMBL/GenBank/DDBJ databases">
        <title>OgluRS3 (Oryza glumaepatula Reference Sequence Version 3).</title>
        <authorList>
            <person name="Zhang J."/>
            <person name="Kudrna D."/>
            <person name="Lee S."/>
            <person name="Talag J."/>
            <person name="Welchert J."/>
            <person name="Wing R.A."/>
        </authorList>
    </citation>
    <scope>NUCLEOTIDE SEQUENCE [LARGE SCALE GENOMIC DNA]</scope>
</reference>
<feature type="compositionally biased region" description="Polar residues" evidence="1">
    <location>
        <begin position="1"/>
        <end position="13"/>
    </location>
</feature>
<evidence type="ECO:0000313" key="2">
    <source>
        <dbReference type="EnsemblPlants" id="OGLUM10G04590.1"/>
    </source>
</evidence>
<feature type="compositionally biased region" description="Basic and acidic residues" evidence="1">
    <location>
        <begin position="14"/>
        <end position="24"/>
    </location>
</feature>
<name>A0A0E0B8M1_9ORYZ</name>
<dbReference type="Gramene" id="OGLUM10G04590.1">
    <property type="protein sequence ID" value="OGLUM10G04590.1"/>
    <property type="gene ID" value="OGLUM10G04590"/>
</dbReference>
<evidence type="ECO:0000256" key="1">
    <source>
        <dbReference type="SAM" id="MobiDB-lite"/>
    </source>
</evidence>
<feature type="region of interest" description="Disordered" evidence="1">
    <location>
        <begin position="93"/>
        <end position="115"/>
    </location>
</feature>
<reference evidence="2" key="1">
    <citation type="submission" date="2015-04" db="UniProtKB">
        <authorList>
            <consortium name="EnsemblPlants"/>
        </authorList>
    </citation>
    <scope>IDENTIFICATION</scope>
</reference>
<dbReference type="EnsemblPlants" id="OGLUM10G04590.1">
    <property type="protein sequence ID" value="OGLUM10G04590.1"/>
    <property type="gene ID" value="OGLUM10G04590"/>
</dbReference>
<organism evidence="2">
    <name type="scientific">Oryza glumipatula</name>
    <dbReference type="NCBI Taxonomy" id="40148"/>
    <lineage>
        <taxon>Eukaryota</taxon>
        <taxon>Viridiplantae</taxon>
        <taxon>Streptophyta</taxon>
        <taxon>Embryophyta</taxon>
        <taxon>Tracheophyta</taxon>
        <taxon>Spermatophyta</taxon>
        <taxon>Magnoliopsida</taxon>
        <taxon>Liliopsida</taxon>
        <taxon>Poales</taxon>
        <taxon>Poaceae</taxon>
        <taxon>BOP clade</taxon>
        <taxon>Oryzoideae</taxon>
        <taxon>Oryzeae</taxon>
        <taxon>Oryzinae</taxon>
        <taxon>Oryza</taxon>
    </lineage>
</organism>
<dbReference type="Proteomes" id="UP000026961">
    <property type="component" value="Chromosome 10"/>
</dbReference>
<dbReference type="HOGENOM" id="CLU_2112674_0_0_1"/>